<proteinExistence type="predicted"/>
<organism evidence="2 4">
    <name type="scientific">Dracunculus medinensis</name>
    <name type="common">Guinea worm</name>
    <dbReference type="NCBI Taxonomy" id="318479"/>
    <lineage>
        <taxon>Eukaryota</taxon>
        <taxon>Metazoa</taxon>
        <taxon>Ecdysozoa</taxon>
        <taxon>Nematoda</taxon>
        <taxon>Chromadorea</taxon>
        <taxon>Rhabditida</taxon>
        <taxon>Spirurina</taxon>
        <taxon>Dracunculoidea</taxon>
        <taxon>Dracunculidae</taxon>
        <taxon>Dracunculus</taxon>
    </lineage>
</organism>
<evidence type="ECO:0000313" key="3">
    <source>
        <dbReference type="Proteomes" id="UP000274756"/>
    </source>
</evidence>
<dbReference type="WBParaSite" id="DME_0000960201-mRNA-1">
    <property type="protein sequence ID" value="DME_0000960201-mRNA-1"/>
    <property type="gene ID" value="DME_0000960201"/>
</dbReference>
<reference evidence="1 3" key="2">
    <citation type="submission" date="2018-11" db="EMBL/GenBank/DDBJ databases">
        <authorList>
            <consortium name="Pathogen Informatics"/>
        </authorList>
    </citation>
    <scope>NUCLEOTIDE SEQUENCE [LARGE SCALE GENOMIC DNA]</scope>
</reference>
<dbReference type="Proteomes" id="UP000274756">
    <property type="component" value="Unassembled WGS sequence"/>
</dbReference>
<dbReference type="OrthoDB" id="10524527at2759"/>
<gene>
    <name evidence="1" type="ORF">DME_LOCUS3269</name>
</gene>
<dbReference type="EMBL" id="UYYG01000118">
    <property type="protein sequence ID" value="VDN53296.1"/>
    <property type="molecule type" value="Genomic_DNA"/>
</dbReference>
<dbReference type="AlphaFoldDB" id="A0A0N4UNU5"/>
<evidence type="ECO:0000313" key="1">
    <source>
        <dbReference type="EMBL" id="VDN53296.1"/>
    </source>
</evidence>
<name>A0A0N4UNU5_DRAME</name>
<sequence>MNEKEIRNTGTNSNAHWRVDEKCFKQIVIFCIKKTCKMTTGIPFNLPNRWNCEEILQQISRWPR</sequence>
<dbReference type="Proteomes" id="UP000038040">
    <property type="component" value="Unplaced"/>
</dbReference>
<accession>A0A0N4UNU5</accession>
<keyword evidence="3" id="KW-1185">Reference proteome</keyword>
<evidence type="ECO:0000313" key="4">
    <source>
        <dbReference type="WBParaSite" id="DME_0000960201-mRNA-1"/>
    </source>
</evidence>
<protein>
    <submittedName>
        <fullName evidence="1 4">Uncharacterized protein</fullName>
    </submittedName>
</protein>
<evidence type="ECO:0000313" key="2">
    <source>
        <dbReference type="Proteomes" id="UP000038040"/>
    </source>
</evidence>
<reference evidence="4" key="1">
    <citation type="submission" date="2017-02" db="UniProtKB">
        <authorList>
            <consortium name="WormBaseParasite"/>
        </authorList>
    </citation>
    <scope>IDENTIFICATION</scope>
</reference>